<dbReference type="Proteomes" id="UP000284379">
    <property type="component" value="Unassembled WGS sequence"/>
</dbReference>
<evidence type="ECO:0000313" key="4">
    <source>
        <dbReference type="EMBL" id="RHB38260.1"/>
    </source>
</evidence>
<evidence type="ECO:0000259" key="3">
    <source>
        <dbReference type="Pfam" id="PF13439"/>
    </source>
</evidence>
<dbReference type="Pfam" id="PF13439">
    <property type="entry name" value="Glyco_transf_4"/>
    <property type="match status" value="1"/>
</dbReference>
<accession>A0A413VXG3</accession>
<dbReference type="InterPro" id="IPR001296">
    <property type="entry name" value="Glyco_trans_1"/>
</dbReference>
<organism evidence="4 5">
    <name type="scientific">Bacteroides nordii</name>
    <dbReference type="NCBI Taxonomy" id="291645"/>
    <lineage>
        <taxon>Bacteria</taxon>
        <taxon>Pseudomonadati</taxon>
        <taxon>Bacteroidota</taxon>
        <taxon>Bacteroidia</taxon>
        <taxon>Bacteroidales</taxon>
        <taxon>Bacteroidaceae</taxon>
        <taxon>Bacteroides</taxon>
    </lineage>
</organism>
<gene>
    <name evidence="4" type="ORF">DW888_00085</name>
</gene>
<feature type="domain" description="Glycosyltransferase subfamily 4-like N-terminal" evidence="3">
    <location>
        <begin position="69"/>
        <end position="217"/>
    </location>
</feature>
<dbReference type="RefSeq" id="WP_122200578.1">
    <property type="nucleotide sequence ID" value="NZ_CABJFV010000001.1"/>
</dbReference>
<dbReference type="EMBL" id="QSGO01000001">
    <property type="protein sequence ID" value="RHB38260.1"/>
    <property type="molecule type" value="Genomic_DNA"/>
</dbReference>
<name>A0A413VXG3_9BACE</name>
<dbReference type="SUPFAM" id="SSF53756">
    <property type="entry name" value="UDP-Glycosyltransferase/glycogen phosphorylase"/>
    <property type="match status" value="1"/>
</dbReference>
<dbReference type="GO" id="GO:0009103">
    <property type="term" value="P:lipopolysaccharide biosynthetic process"/>
    <property type="evidence" value="ECO:0007669"/>
    <property type="project" value="TreeGrafter"/>
</dbReference>
<dbReference type="AlphaFoldDB" id="A0A413VXG3"/>
<protein>
    <submittedName>
        <fullName evidence="4">Glycosyltransferase</fullName>
    </submittedName>
</protein>
<feature type="domain" description="Glycosyl transferase family 1" evidence="2">
    <location>
        <begin position="235"/>
        <end position="385"/>
    </location>
</feature>
<sequence length="407" mass="46206">MPILLQINTVCNSGSTGRIAEEIANFVIQKGWKSYIAYGRGKQLSASITYHIGRDQDLLINAFAARLFDNDGFVRRKPTEQLVEYIKEIKPDIIHFHNLHGYYLNLDVLFKYLIASRTPVIWTLHDCWSFTGHCTHFDFINCTRWMIGCYSCPEKHSYPKSLLLDRSLENYAHKKELISQLNILRIVAPSSWLANLVRSSFLKIFPVAVINNGVNLKQFYPRSTGGLLERYRLGNRKVVLGVASIWNERKGLKYLVGLIDYLPADAYQIIIIGVTKAQKKRLPPEIIGIERTESIDELAQFYSLADVYVNPTLEDNFPTTNLEALACGTPVVTFKTGGSVEAIGKEHPCGAIVDVKSVPALANAVKLITTKDIAILRKMCIERANRYYDASERFKEYLNIYDDILCK</sequence>
<dbReference type="GO" id="GO:0016757">
    <property type="term" value="F:glycosyltransferase activity"/>
    <property type="evidence" value="ECO:0007669"/>
    <property type="project" value="InterPro"/>
</dbReference>
<evidence type="ECO:0000256" key="1">
    <source>
        <dbReference type="ARBA" id="ARBA00022679"/>
    </source>
</evidence>
<dbReference type="PANTHER" id="PTHR46401:SF2">
    <property type="entry name" value="GLYCOSYLTRANSFERASE WBBK-RELATED"/>
    <property type="match status" value="1"/>
</dbReference>
<keyword evidence="1 4" id="KW-0808">Transferase</keyword>
<dbReference type="PANTHER" id="PTHR46401">
    <property type="entry name" value="GLYCOSYLTRANSFERASE WBBK-RELATED"/>
    <property type="match status" value="1"/>
</dbReference>
<evidence type="ECO:0000313" key="5">
    <source>
        <dbReference type="Proteomes" id="UP000284379"/>
    </source>
</evidence>
<dbReference type="Gene3D" id="3.40.50.2000">
    <property type="entry name" value="Glycogen Phosphorylase B"/>
    <property type="match status" value="2"/>
</dbReference>
<reference evidence="4 5" key="1">
    <citation type="submission" date="2018-08" db="EMBL/GenBank/DDBJ databases">
        <title>A genome reference for cultivated species of the human gut microbiota.</title>
        <authorList>
            <person name="Zou Y."/>
            <person name="Xue W."/>
            <person name="Luo G."/>
        </authorList>
    </citation>
    <scope>NUCLEOTIDE SEQUENCE [LARGE SCALE GENOMIC DNA]</scope>
    <source>
        <strain evidence="4 5">AM40-30BH</strain>
    </source>
</reference>
<evidence type="ECO:0000259" key="2">
    <source>
        <dbReference type="Pfam" id="PF00534"/>
    </source>
</evidence>
<comment type="caution">
    <text evidence="4">The sequence shown here is derived from an EMBL/GenBank/DDBJ whole genome shotgun (WGS) entry which is preliminary data.</text>
</comment>
<proteinExistence type="predicted"/>
<dbReference type="Pfam" id="PF00534">
    <property type="entry name" value="Glycos_transf_1"/>
    <property type="match status" value="1"/>
</dbReference>
<dbReference type="InterPro" id="IPR028098">
    <property type="entry name" value="Glyco_trans_4-like_N"/>
</dbReference>